<dbReference type="InterPro" id="IPR007498">
    <property type="entry name" value="PqiA-like"/>
</dbReference>
<accession>A0A1W6SRI5</accession>
<dbReference type="OrthoDB" id="9807787at2"/>
<dbReference type="RefSeq" id="WP_004177912.1">
    <property type="nucleotide sequence ID" value="NZ_CP021106.3"/>
</dbReference>
<feature type="transmembrane region" description="Helical" evidence="1">
    <location>
        <begin position="48"/>
        <end position="68"/>
    </location>
</feature>
<evidence type="ECO:0000313" key="3">
    <source>
        <dbReference type="Proteomes" id="UP000012179"/>
    </source>
</evidence>
<dbReference type="Proteomes" id="UP000012179">
    <property type="component" value="Chromosome"/>
</dbReference>
<feature type="transmembrane region" description="Helical" evidence="1">
    <location>
        <begin position="141"/>
        <end position="159"/>
    </location>
</feature>
<gene>
    <name evidence="2" type="ORF">EBAPG3_011815</name>
</gene>
<organism evidence="2 3">
    <name type="scientific">Nitrosospira lacus</name>
    <dbReference type="NCBI Taxonomy" id="1288494"/>
    <lineage>
        <taxon>Bacteria</taxon>
        <taxon>Pseudomonadati</taxon>
        <taxon>Pseudomonadota</taxon>
        <taxon>Betaproteobacteria</taxon>
        <taxon>Nitrosomonadales</taxon>
        <taxon>Nitrosomonadaceae</taxon>
        <taxon>Nitrosospira</taxon>
    </lineage>
</organism>
<keyword evidence="1" id="KW-1133">Transmembrane helix</keyword>
<keyword evidence="1" id="KW-0812">Transmembrane</keyword>
<keyword evidence="3" id="KW-1185">Reference proteome</keyword>
<evidence type="ECO:0000313" key="2">
    <source>
        <dbReference type="EMBL" id="ARO88402.1"/>
    </source>
</evidence>
<keyword evidence="1" id="KW-0472">Membrane</keyword>
<dbReference type="KEGG" id="nlc:EBAPG3_011815"/>
<feature type="transmembrane region" description="Helical" evidence="1">
    <location>
        <begin position="95"/>
        <end position="120"/>
    </location>
</feature>
<dbReference type="eggNOG" id="COG2995">
    <property type="taxonomic scope" value="Bacteria"/>
</dbReference>
<evidence type="ECO:0000256" key="1">
    <source>
        <dbReference type="SAM" id="Phobius"/>
    </source>
</evidence>
<reference evidence="2 3" key="1">
    <citation type="journal article" date="2015" name="Int. J. Syst. Evol. Microbiol.">
        <title>Nitrosospira lacus sp. nov., a psychrotolerant, ammonia-oxidizing bacterium from sandy lake sediment.</title>
        <authorList>
            <person name="Urakawa H."/>
            <person name="Garcia J.C."/>
            <person name="Nielsen J.L."/>
            <person name="Le V.Q."/>
            <person name="Kozlowski J.A."/>
            <person name="Stein L.Y."/>
            <person name="Lim C.K."/>
            <person name="Pommerening-Roser A."/>
            <person name="Martens-Habbena W."/>
            <person name="Stahl D.A."/>
            <person name="Klotz M.G."/>
        </authorList>
    </citation>
    <scope>NUCLEOTIDE SEQUENCE [LARGE SCALE GENOMIC DNA]</scope>
    <source>
        <strain evidence="2 3">APG3</strain>
    </source>
</reference>
<proteinExistence type="predicted"/>
<protein>
    <submittedName>
        <fullName evidence="2">Paraquat-inducible protein A</fullName>
    </submittedName>
</protein>
<name>A0A1W6SRI5_9PROT</name>
<dbReference type="Pfam" id="PF04403">
    <property type="entry name" value="PqiA"/>
    <property type="match status" value="1"/>
</dbReference>
<feature type="transmembrane region" description="Helical" evidence="1">
    <location>
        <begin position="171"/>
        <end position="195"/>
    </location>
</feature>
<dbReference type="AlphaFoldDB" id="A0A1W6SRI5"/>
<dbReference type="EMBL" id="CP021106">
    <property type="protein sequence ID" value="ARO88402.1"/>
    <property type="molecule type" value="Genomic_DNA"/>
</dbReference>
<sequence>MQEVSGLIACEECDAIHRRQALGHNEAALCSRCGAELERDMSSYSKRALPLTLAGLIMYIIANIFPIVEMELQGIVSRTTLIGAVSTLSAEGMPLVAFLVLVTTVLFPLMQLLILVYLLVSINRTEYPPAFNLLARLAQTLRPWSMVEVFLLGTIVAFVKLTGMATVLPGAALWAFGALTILLAAVFSFNPRYVWQMASSKKGEKQNADG</sequence>